<feature type="domain" description="Gamma tubulin complex component protein N-terminal" evidence="8">
    <location>
        <begin position="171"/>
        <end position="510"/>
    </location>
</feature>
<sequence length="843" mass="96192">MPASSPQALNTLVQQLVPRTRTDDRLKSDLAEVCRDILNSHIGHAREPDVAVLSELIKRQIAQTSHDPNASIRFSNLLARLMEQSVLSRKQSVLHFLQSIGPAPRPTSVTPSAFLPSLRVPPAPRSRASRVPSPEPQPVPEERERARTQAEILRDYRARIGRSHLPEHLLLRDTLFLLQGISGKYVRFAETRPYAEDRDEARLVFVDDPNQRFIIPSPTRTLILRISELGHLYIRVSSFVREREGKPGVGMIEQSLCHYLQTQLTEYYRLVAVLESQMAHSTADNQRDDGLTLRRLEVWIDEWRLKMRMMATCVEGCEDSHGGALVSLIHGHTSNGDPFVRTFTNELLEEVSKPFFEILQKWLFAGELHDPYGEFFVAIDPEMAHLHQAGSDHNALSADGGFGGGGGMDDDVQREEGEGGLRLWQSKYIFSKDMLPSFVGEAFGKKIFSTGRTLNFIRYTCQDSDWVATRNKMSNADRNLQYSDIAALERSIDDAFRIANQRLFDVFIDKFKLMDHVRALKMYLLLGQGDFVEQLMEALAPNLARPANTLYRHNLTATLEAAVRASNAAQAPSDVLRRLDVRMLAYTHGELGWDVFTLEYKVDAPLDTIVDPEATTAYLRVFNHLWRLKRIERALSEGWTRVIGGARTFLRVPEHERDWHQTRIVLAEMIHFVRQLQAYCQLEVIECSYKALVDFVQKKEGDLDALIEAHRTYLDRVTKKILLISPKAGKEEYLLGQLREIFEIILQFRDATDAFYGHTLTEAARRDGERDAERGIHVQTDTLPAPRDDLKRAVKRIKEYASAFSEHAQAIVHGCQTHPDLDCRFLAIRLNFSDFYRSKKDKS</sequence>
<dbReference type="Proteomes" id="UP000077266">
    <property type="component" value="Unassembled WGS sequence"/>
</dbReference>
<dbReference type="PANTHER" id="PTHR19302">
    <property type="entry name" value="GAMMA TUBULIN COMPLEX PROTEIN"/>
    <property type="match status" value="1"/>
</dbReference>
<evidence type="ECO:0000256" key="4">
    <source>
        <dbReference type="ARBA" id="ARBA00022701"/>
    </source>
</evidence>
<dbReference type="GO" id="GO:0043015">
    <property type="term" value="F:gamma-tubulin binding"/>
    <property type="evidence" value="ECO:0007669"/>
    <property type="project" value="InterPro"/>
</dbReference>
<dbReference type="GO" id="GO:0000922">
    <property type="term" value="C:spindle pole"/>
    <property type="evidence" value="ECO:0007669"/>
    <property type="project" value="InterPro"/>
</dbReference>
<dbReference type="FunCoup" id="A0A165R150">
    <property type="interactions" value="713"/>
</dbReference>
<evidence type="ECO:0000313" key="10">
    <source>
        <dbReference type="Proteomes" id="UP000077266"/>
    </source>
</evidence>
<dbReference type="Pfam" id="PF17681">
    <property type="entry name" value="GCP_N_terminal"/>
    <property type="match status" value="1"/>
</dbReference>
<evidence type="ECO:0000259" key="7">
    <source>
        <dbReference type="Pfam" id="PF04130"/>
    </source>
</evidence>
<keyword evidence="3" id="KW-0963">Cytoplasm</keyword>
<proteinExistence type="inferred from homology"/>
<reference evidence="9 10" key="1">
    <citation type="journal article" date="2016" name="Mol. Biol. Evol.">
        <title>Comparative Genomics of Early-Diverging Mushroom-Forming Fungi Provides Insights into the Origins of Lignocellulose Decay Capabilities.</title>
        <authorList>
            <person name="Nagy L.G."/>
            <person name="Riley R."/>
            <person name="Tritt A."/>
            <person name="Adam C."/>
            <person name="Daum C."/>
            <person name="Floudas D."/>
            <person name="Sun H."/>
            <person name="Yadav J.S."/>
            <person name="Pangilinan J."/>
            <person name="Larsson K.H."/>
            <person name="Matsuura K."/>
            <person name="Barry K."/>
            <person name="Labutti K."/>
            <person name="Kuo R."/>
            <person name="Ohm R.A."/>
            <person name="Bhattacharya S.S."/>
            <person name="Shirouzu T."/>
            <person name="Yoshinaga Y."/>
            <person name="Martin F.M."/>
            <person name="Grigoriev I.V."/>
            <person name="Hibbett D.S."/>
        </authorList>
    </citation>
    <scope>NUCLEOTIDE SEQUENCE [LARGE SCALE GENOMIC DNA]</scope>
    <source>
        <strain evidence="9 10">HHB12029</strain>
    </source>
</reference>
<dbReference type="GO" id="GO:0051321">
    <property type="term" value="P:meiotic cell cycle"/>
    <property type="evidence" value="ECO:0007669"/>
    <property type="project" value="TreeGrafter"/>
</dbReference>
<evidence type="ECO:0000256" key="5">
    <source>
        <dbReference type="ARBA" id="ARBA00023212"/>
    </source>
</evidence>
<dbReference type="InterPro" id="IPR042241">
    <property type="entry name" value="GCP_C_sf"/>
</dbReference>
<gene>
    <name evidence="9" type="ORF">EXIGLDRAFT_828228</name>
</gene>
<evidence type="ECO:0000259" key="8">
    <source>
        <dbReference type="Pfam" id="PF17681"/>
    </source>
</evidence>
<dbReference type="Pfam" id="PF04130">
    <property type="entry name" value="GCP_C_terminal"/>
    <property type="match status" value="1"/>
</dbReference>
<comment type="subcellular location">
    <subcellularLocation>
        <location evidence="1">Cytoplasm</location>
        <location evidence="1">Cytoskeleton</location>
    </subcellularLocation>
</comment>
<evidence type="ECO:0000313" key="9">
    <source>
        <dbReference type="EMBL" id="KZW04348.1"/>
    </source>
</evidence>
<comment type="similarity">
    <text evidence="2">Belongs to the TUBGCP family.</text>
</comment>
<dbReference type="GO" id="GO:0000930">
    <property type="term" value="C:gamma-tubulin complex"/>
    <property type="evidence" value="ECO:0007669"/>
    <property type="project" value="TreeGrafter"/>
</dbReference>
<dbReference type="AlphaFoldDB" id="A0A165R150"/>
<keyword evidence="10" id="KW-1185">Reference proteome</keyword>
<dbReference type="GO" id="GO:0000278">
    <property type="term" value="P:mitotic cell cycle"/>
    <property type="evidence" value="ECO:0007669"/>
    <property type="project" value="TreeGrafter"/>
</dbReference>
<dbReference type="GO" id="GO:0031122">
    <property type="term" value="P:cytoplasmic microtubule organization"/>
    <property type="evidence" value="ECO:0007669"/>
    <property type="project" value="TreeGrafter"/>
</dbReference>
<dbReference type="Gene3D" id="1.20.120.1900">
    <property type="entry name" value="Gamma-tubulin complex, C-terminal domain"/>
    <property type="match status" value="1"/>
</dbReference>
<accession>A0A165R150</accession>
<dbReference type="STRING" id="1314781.A0A165R150"/>
<evidence type="ECO:0000256" key="6">
    <source>
        <dbReference type="SAM" id="MobiDB-lite"/>
    </source>
</evidence>
<dbReference type="EMBL" id="KV425882">
    <property type="protein sequence ID" value="KZW04348.1"/>
    <property type="molecule type" value="Genomic_DNA"/>
</dbReference>
<dbReference type="InterPro" id="IPR040457">
    <property type="entry name" value="GCP_C"/>
</dbReference>
<evidence type="ECO:0000256" key="2">
    <source>
        <dbReference type="ARBA" id="ARBA00010337"/>
    </source>
</evidence>
<feature type="region of interest" description="Disordered" evidence="6">
    <location>
        <begin position="107"/>
        <end position="146"/>
    </location>
</feature>
<dbReference type="InParanoid" id="A0A165R150"/>
<dbReference type="GO" id="GO:0007020">
    <property type="term" value="P:microtubule nucleation"/>
    <property type="evidence" value="ECO:0007669"/>
    <property type="project" value="InterPro"/>
</dbReference>
<evidence type="ECO:0000256" key="1">
    <source>
        <dbReference type="ARBA" id="ARBA00004245"/>
    </source>
</evidence>
<dbReference type="OrthoDB" id="5860513at2759"/>
<dbReference type="InterPro" id="IPR007259">
    <property type="entry name" value="GCP"/>
</dbReference>
<dbReference type="PANTHER" id="PTHR19302:SF14">
    <property type="entry name" value="GAMMA-TUBULIN COMPLEX COMPONENT 3"/>
    <property type="match status" value="1"/>
</dbReference>
<dbReference type="GO" id="GO:0051011">
    <property type="term" value="F:microtubule minus-end binding"/>
    <property type="evidence" value="ECO:0007669"/>
    <property type="project" value="TreeGrafter"/>
</dbReference>
<dbReference type="InterPro" id="IPR041470">
    <property type="entry name" value="GCP_N"/>
</dbReference>
<feature type="domain" description="Gamma tubulin complex component C-terminal" evidence="7">
    <location>
        <begin position="513"/>
        <end position="836"/>
    </location>
</feature>
<evidence type="ECO:0000256" key="3">
    <source>
        <dbReference type="ARBA" id="ARBA00022490"/>
    </source>
</evidence>
<keyword evidence="4" id="KW-0493">Microtubule</keyword>
<protein>
    <submittedName>
        <fullName evidence="9">Gamma-tubulin complex, component 3</fullName>
    </submittedName>
</protein>
<keyword evidence="5" id="KW-0206">Cytoskeleton</keyword>
<dbReference type="GO" id="GO:0044732">
    <property type="term" value="C:mitotic spindle pole body"/>
    <property type="evidence" value="ECO:0007669"/>
    <property type="project" value="TreeGrafter"/>
</dbReference>
<organism evidence="9 10">
    <name type="scientific">Exidia glandulosa HHB12029</name>
    <dbReference type="NCBI Taxonomy" id="1314781"/>
    <lineage>
        <taxon>Eukaryota</taxon>
        <taxon>Fungi</taxon>
        <taxon>Dikarya</taxon>
        <taxon>Basidiomycota</taxon>
        <taxon>Agaricomycotina</taxon>
        <taxon>Agaricomycetes</taxon>
        <taxon>Auriculariales</taxon>
        <taxon>Exidiaceae</taxon>
        <taxon>Exidia</taxon>
    </lineage>
</organism>
<dbReference type="GO" id="GO:0051225">
    <property type="term" value="P:spindle assembly"/>
    <property type="evidence" value="ECO:0007669"/>
    <property type="project" value="TreeGrafter"/>
</dbReference>
<dbReference type="GO" id="GO:0005874">
    <property type="term" value="C:microtubule"/>
    <property type="evidence" value="ECO:0007669"/>
    <property type="project" value="UniProtKB-KW"/>
</dbReference>
<name>A0A165R150_EXIGL</name>